<keyword evidence="3" id="KW-1185">Reference proteome</keyword>
<dbReference type="PROSITE" id="PS51257">
    <property type="entry name" value="PROKAR_LIPOPROTEIN"/>
    <property type="match status" value="1"/>
</dbReference>
<proteinExistence type="predicted"/>
<comment type="caution">
    <text evidence="2">The sequence shown here is derived from an EMBL/GenBank/DDBJ whole genome shotgun (WGS) entry which is preliminary data.</text>
</comment>
<dbReference type="Proteomes" id="UP001597115">
    <property type="component" value="Unassembled WGS sequence"/>
</dbReference>
<protein>
    <submittedName>
        <fullName evidence="2">DUF4136 domain-containing protein</fullName>
    </submittedName>
</protein>
<organism evidence="2 3">
    <name type="scientific">Sphingomonas tabacisoli</name>
    <dbReference type="NCBI Taxonomy" id="2249466"/>
    <lineage>
        <taxon>Bacteria</taxon>
        <taxon>Pseudomonadati</taxon>
        <taxon>Pseudomonadota</taxon>
        <taxon>Alphaproteobacteria</taxon>
        <taxon>Sphingomonadales</taxon>
        <taxon>Sphingomonadaceae</taxon>
        <taxon>Sphingomonas</taxon>
    </lineage>
</organism>
<feature type="chain" id="PRO_5047383723" evidence="1">
    <location>
        <begin position="25"/>
        <end position="192"/>
    </location>
</feature>
<feature type="signal peptide" evidence="1">
    <location>
        <begin position="1"/>
        <end position="24"/>
    </location>
</feature>
<evidence type="ECO:0000313" key="2">
    <source>
        <dbReference type="EMBL" id="MFD1610521.1"/>
    </source>
</evidence>
<sequence>MTLRPRILLMASLLGLSACMTAPAPVEVTRFSLGPVTERGTVAIEPGPGAPAGMEFDAYAGAVARELTALGFAPVQGVGQSLYVAVVNVRSGARERAGGRSPVSIGIGGSTGGWHSGVGGGISFGLGGGRGGLVVGTELSTQLKRRSDQSVVWEGRARGEASERDSGALPGRLANALFKGFPGESGRTISVP</sequence>
<reference evidence="3" key="1">
    <citation type="journal article" date="2019" name="Int. J. Syst. Evol. Microbiol.">
        <title>The Global Catalogue of Microorganisms (GCM) 10K type strain sequencing project: providing services to taxonomists for standard genome sequencing and annotation.</title>
        <authorList>
            <consortium name="The Broad Institute Genomics Platform"/>
            <consortium name="The Broad Institute Genome Sequencing Center for Infectious Disease"/>
            <person name="Wu L."/>
            <person name="Ma J."/>
        </authorList>
    </citation>
    <scope>NUCLEOTIDE SEQUENCE [LARGE SCALE GENOMIC DNA]</scope>
    <source>
        <strain evidence="3">CGMCC 1.16275</strain>
    </source>
</reference>
<accession>A0ABW4HYZ7</accession>
<dbReference type="EMBL" id="JBHUDY010000001">
    <property type="protein sequence ID" value="MFD1610521.1"/>
    <property type="molecule type" value="Genomic_DNA"/>
</dbReference>
<dbReference type="RefSeq" id="WP_380886258.1">
    <property type="nucleotide sequence ID" value="NZ_JBHUDY010000001.1"/>
</dbReference>
<evidence type="ECO:0000313" key="3">
    <source>
        <dbReference type="Proteomes" id="UP001597115"/>
    </source>
</evidence>
<name>A0ABW4HYZ7_9SPHN</name>
<gene>
    <name evidence="2" type="ORF">ACFSCW_01750</name>
</gene>
<evidence type="ECO:0000256" key="1">
    <source>
        <dbReference type="SAM" id="SignalP"/>
    </source>
</evidence>
<keyword evidence="1" id="KW-0732">Signal</keyword>